<proteinExistence type="predicted"/>
<evidence type="ECO:0000256" key="1">
    <source>
        <dbReference type="SAM" id="MobiDB-lite"/>
    </source>
</evidence>
<gene>
    <name evidence="2" type="ORF">ACFQ5X_41865</name>
</gene>
<accession>A0ABW3XSX8</accession>
<keyword evidence="3" id="KW-1185">Reference proteome</keyword>
<sequence length="335" mass="36457">MTRLHLDASRSSALFAERLLLVEGVTEGAVVREFGRAWAADDDAKQAFIDALSIVPMGTKVGQWAVRLLATHGAELCTKLAILRDSDSDSPFDNARDSPKWLAEHDPSIVQAFISHPTLEPAITAGNEHLIAAAQQSVDPEHPLAEVTVESVRAYFGSRRAGKDGDEGVKEGRGARRKAEFALTLAALLRDATDSDHGSADGISITPVRVPDHLRNLFDFLYPATPESVATDPAADEDVTEPPAWLAPDHIWDEIPDNIDWDDLYEPAFWQEHDSDPETAEPETDIVDAAEAARWDDLLLARPAQQNHAVDRDPGGWPTARVPIPGQWPGAQGNA</sequence>
<name>A0ABW3XSX8_9ACTN</name>
<dbReference type="EMBL" id="JBHTMM010000114">
    <property type="protein sequence ID" value="MFD1312324.1"/>
    <property type="molecule type" value="Genomic_DNA"/>
</dbReference>
<protein>
    <recommendedName>
        <fullName evidence="4">DUF4435 domain-containing protein</fullName>
    </recommendedName>
</protein>
<evidence type="ECO:0000313" key="2">
    <source>
        <dbReference type="EMBL" id="MFD1312324.1"/>
    </source>
</evidence>
<feature type="region of interest" description="Disordered" evidence="1">
    <location>
        <begin position="306"/>
        <end position="335"/>
    </location>
</feature>
<organism evidence="2 3">
    <name type="scientific">Streptomyces kaempferi</name>
    <dbReference type="NCBI Taxonomy" id="333725"/>
    <lineage>
        <taxon>Bacteria</taxon>
        <taxon>Bacillati</taxon>
        <taxon>Actinomycetota</taxon>
        <taxon>Actinomycetes</taxon>
        <taxon>Kitasatosporales</taxon>
        <taxon>Streptomycetaceae</taxon>
        <taxon>Streptomyces</taxon>
    </lineage>
</organism>
<evidence type="ECO:0000313" key="3">
    <source>
        <dbReference type="Proteomes" id="UP001597058"/>
    </source>
</evidence>
<dbReference type="RefSeq" id="WP_381241401.1">
    <property type="nucleotide sequence ID" value="NZ_JBHSKH010000090.1"/>
</dbReference>
<evidence type="ECO:0008006" key="4">
    <source>
        <dbReference type="Google" id="ProtNLM"/>
    </source>
</evidence>
<comment type="caution">
    <text evidence="2">The sequence shown here is derived from an EMBL/GenBank/DDBJ whole genome shotgun (WGS) entry which is preliminary data.</text>
</comment>
<dbReference type="Proteomes" id="UP001597058">
    <property type="component" value="Unassembled WGS sequence"/>
</dbReference>
<reference evidence="3" key="1">
    <citation type="journal article" date="2019" name="Int. J. Syst. Evol. Microbiol.">
        <title>The Global Catalogue of Microorganisms (GCM) 10K type strain sequencing project: providing services to taxonomists for standard genome sequencing and annotation.</title>
        <authorList>
            <consortium name="The Broad Institute Genomics Platform"/>
            <consortium name="The Broad Institute Genome Sequencing Center for Infectious Disease"/>
            <person name="Wu L."/>
            <person name="Ma J."/>
        </authorList>
    </citation>
    <scope>NUCLEOTIDE SEQUENCE [LARGE SCALE GENOMIC DNA]</scope>
    <source>
        <strain evidence="3">CGMCC 4.7020</strain>
    </source>
</reference>